<dbReference type="Proteomes" id="UP001215503">
    <property type="component" value="Unassembled WGS sequence"/>
</dbReference>
<sequence length="661" mass="71942">MIGYHRRVNGGFTMGNPTTNVRLYGTEEQVPDPIVLRAGKLTAELDAGNLRYIRLDGIELIRAVSYIVRDKDWGTYNPTISKLDVKETAAGFTVHYDAEVGDSQQSFRYSAIIKGSSDGRLSFAATGEALSDFLTNRTGFVVLHPIDGVAGHPVHVEHVDGRKVDSAFPEIIDPLQPMMDLRALTHEPVPGLKVTCRMEGDTFEMEDQRNWTDASYKTYVRPLALPWPYKLEQGSTLEQQVTLEVTGSPSQARNRKQGTATVSIGDPVGTVPPLGIGLEPELVAATQQRVAELSTARPHHLVCHFDPRQGHGKAELARAADLARSLGCEAWLEAVIPGVEDFASDIATLGRMAAEIGDPFVVVLLSPAPDLKCTLPGSPWPPCPPLEEVYKAGRIAFPNAKLGGGMFSYFTELNRKRPPTDLLDIVTFTTSGLVHAGDDRSATEGLESLPYIAKSVREIAKGKPYHVGPSALGMRANPYGEAPMDNPDNIRQAMNRMDPRQRGLLGAAWNLGYATHFAKGGAQAISLGGGVGPFGLVHAPMPYAQPYFDEAEGYYPVFHVFRGLAGKRGAVLLDTHCDSQRDVQAIALEGDNGRELWVANLLSESRTLVLENVDELRRCVRLDADSFVEASKDPEFMDRPGEAFDGNSAEIGPYAVLRFTA</sequence>
<dbReference type="RefSeq" id="WP_275819598.1">
    <property type="nucleotide sequence ID" value="NZ_JARHUD010000001.1"/>
</dbReference>
<reference evidence="4 5" key="1">
    <citation type="submission" date="2023-03" db="EMBL/GenBank/DDBJ databases">
        <title>Fodinicurvata sp. CAU 1616 isolated from sea sendiment.</title>
        <authorList>
            <person name="Kim W."/>
        </authorList>
    </citation>
    <scope>NUCLEOTIDE SEQUENCE [LARGE SCALE GENOMIC DNA]</scope>
    <source>
        <strain evidence="4 5">CAU 1616</strain>
    </source>
</reference>
<evidence type="ECO:0000259" key="1">
    <source>
        <dbReference type="Pfam" id="PF25837"/>
    </source>
</evidence>
<dbReference type="Pfam" id="PF25837">
    <property type="entry name" value="Apionate_lact_N"/>
    <property type="match status" value="1"/>
</dbReference>
<accession>A0ABT5YIT5</accession>
<proteinExistence type="predicted"/>
<keyword evidence="5" id="KW-1185">Reference proteome</keyword>
<name>A0ABT5YIT5_9PROT</name>
<dbReference type="InterPro" id="IPR058787">
    <property type="entry name" value="ApnL_M"/>
</dbReference>
<evidence type="ECO:0000259" key="3">
    <source>
        <dbReference type="Pfam" id="PF25839"/>
    </source>
</evidence>
<evidence type="ECO:0000313" key="5">
    <source>
        <dbReference type="Proteomes" id="UP001215503"/>
    </source>
</evidence>
<protein>
    <submittedName>
        <fullName evidence="4">Uncharacterized protein</fullName>
    </submittedName>
</protein>
<evidence type="ECO:0000313" key="4">
    <source>
        <dbReference type="EMBL" id="MDF2094797.1"/>
    </source>
</evidence>
<comment type="caution">
    <text evidence="4">The sequence shown here is derived from an EMBL/GenBank/DDBJ whole genome shotgun (WGS) entry which is preliminary data.</text>
</comment>
<feature type="domain" description="D-apionate lactonase C-terminal" evidence="3">
    <location>
        <begin position="582"/>
        <end position="658"/>
    </location>
</feature>
<dbReference type="InterPro" id="IPR058788">
    <property type="entry name" value="ApnL_N"/>
</dbReference>
<dbReference type="Pfam" id="PF25839">
    <property type="entry name" value="Apionate_lact_C"/>
    <property type="match status" value="1"/>
</dbReference>
<evidence type="ECO:0000259" key="2">
    <source>
        <dbReference type="Pfam" id="PF25838"/>
    </source>
</evidence>
<dbReference type="Pfam" id="PF25838">
    <property type="entry name" value="Apionate_lact_M"/>
    <property type="match status" value="1"/>
</dbReference>
<organism evidence="4 5">
    <name type="scientific">Aquibaculum arenosum</name>
    <dbReference type="NCBI Taxonomy" id="3032591"/>
    <lineage>
        <taxon>Bacteria</taxon>
        <taxon>Pseudomonadati</taxon>
        <taxon>Pseudomonadota</taxon>
        <taxon>Alphaproteobacteria</taxon>
        <taxon>Rhodospirillales</taxon>
        <taxon>Rhodovibrionaceae</taxon>
        <taxon>Aquibaculum</taxon>
    </lineage>
</organism>
<feature type="domain" description="D-apionate lactonase TIM barrel" evidence="2">
    <location>
        <begin position="274"/>
        <end position="567"/>
    </location>
</feature>
<dbReference type="EMBL" id="JARHUD010000001">
    <property type="protein sequence ID" value="MDF2094797.1"/>
    <property type="molecule type" value="Genomic_DNA"/>
</dbReference>
<dbReference type="InterPro" id="IPR058789">
    <property type="entry name" value="ApnL_C"/>
</dbReference>
<gene>
    <name evidence="4" type="ORF">P2G67_02265</name>
</gene>
<feature type="domain" description="D-apionate lactonase N-terminal" evidence="1">
    <location>
        <begin position="22"/>
        <end position="247"/>
    </location>
</feature>